<sequence>MTKKRRIIFIVVCLIIIVGICSFVIWLNHEPSSPSSDAIETETKKKQELKIEVDGTNVTVKNAVPIISDFDNREGGEAVIPDFYNTGADLTQPMLTPEYYVQEGYLEKRENDYVMKLQSSSFDEETLLFENIFFADLPLFLANNNQVSPTGTIEFRNCYFSEGINLTNDIQKQLIFTNCDFLTEPVSASNSQFYHCKFYESYGDALQIGANVILQDSYIFNNGLGDPEKYHSDGIQIAGFGHTDAHNISIDNVRIEMPRVYPHYGHNSAMLIKMDMANGYDMSFKNMILNGGAFTLYLVPTDYEMKDLHFENLRFGNTSEWGPVYTNESLGNVDGWAGQEVINCDMQSTVYVSSVRKEDGSFIFCATNETEASRKLRVETDLGVTTIEVPPVLTVKQAQKKKASYEAMNIDLPFEVAAGSWIKIYDGKELIRYKNFAE</sequence>
<evidence type="ECO:0000313" key="3">
    <source>
        <dbReference type="Proteomes" id="UP000013782"/>
    </source>
</evidence>
<dbReference type="Proteomes" id="UP000013782">
    <property type="component" value="Unassembled WGS sequence"/>
</dbReference>
<keyword evidence="1" id="KW-0812">Transmembrane</keyword>
<dbReference type="SUPFAM" id="SSF51126">
    <property type="entry name" value="Pectin lyase-like"/>
    <property type="match status" value="1"/>
</dbReference>
<keyword evidence="1" id="KW-0472">Membrane</keyword>
<keyword evidence="1" id="KW-1133">Transmembrane helix</keyword>
<protein>
    <recommendedName>
        <fullName evidence="4">Right handed beta helix domain-containing protein</fullName>
    </recommendedName>
</protein>
<dbReference type="PATRIC" id="fig|1158607.3.peg.2475"/>
<dbReference type="InterPro" id="IPR011050">
    <property type="entry name" value="Pectin_lyase_fold/virulence"/>
</dbReference>
<dbReference type="RefSeq" id="WP_010757492.1">
    <property type="nucleotide sequence ID" value="NZ_ASWD01000001.1"/>
</dbReference>
<dbReference type="HOGENOM" id="CLU_625197_0_0_9"/>
<reference evidence="2 3" key="1">
    <citation type="submission" date="2013-02" db="EMBL/GenBank/DDBJ databases">
        <title>The Genome Sequence of Enterococcus pallens BAA-351.</title>
        <authorList>
            <consortium name="The Broad Institute Genome Sequencing Platform"/>
            <consortium name="The Broad Institute Genome Sequencing Center for Infectious Disease"/>
            <person name="Earl A.M."/>
            <person name="Gilmore M.S."/>
            <person name="Lebreton F."/>
            <person name="Walker B."/>
            <person name="Young S.K."/>
            <person name="Zeng Q."/>
            <person name="Gargeya S."/>
            <person name="Fitzgerald M."/>
            <person name="Haas B."/>
            <person name="Abouelleil A."/>
            <person name="Alvarado L."/>
            <person name="Arachchi H.M."/>
            <person name="Berlin A.M."/>
            <person name="Chapman S.B."/>
            <person name="Dewar J."/>
            <person name="Goldberg J."/>
            <person name="Griggs A."/>
            <person name="Gujja S."/>
            <person name="Hansen M."/>
            <person name="Howarth C."/>
            <person name="Imamovic A."/>
            <person name="Larimer J."/>
            <person name="McCowan C."/>
            <person name="Murphy C."/>
            <person name="Neiman D."/>
            <person name="Pearson M."/>
            <person name="Priest M."/>
            <person name="Roberts A."/>
            <person name="Saif S."/>
            <person name="Shea T."/>
            <person name="Sisk P."/>
            <person name="Sykes S."/>
            <person name="Wortman J."/>
            <person name="Nusbaum C."/>
            <person name="Birren B."/>
        </authorList>
    </citation>
    <scope>NUCLEOTIDE SEQUENCE [LARGE SCALE GENOMIC DNA]</scope>
    <source>
        <strain evidence="2 3">ATCC BAA-351</strain>
    </source>
</reference>
<proteinExistence type="predicted"/>
<evidence type="ECO:0008006" key="4">
    <source>
        <dbReference type="Google" id="ProtNLM"/>
    </source>
</evidence>
<evidence type="ECO:0000256" key="1">
    <source>
        <dbReference type="SAM" id="Phobius"/>
    </source>
</evidence>
<dbReference type="AlphaFoldDB" id="R2SLR1"/>
<evidence type="ECO:0000313" key="2">
    <source>
        <dbReference type="EMBL" id="EOH93806.1"/>
    </source>
</evidence>
<name>R2SLR1_9ENTE</name>
<dbReference type="eggNOG" id="ENOG502ZE1J">
    <property type="taxonomic scope" value="Bacteria"/>
</dbReference>
<keyword evidence="3" id="KW-1185">Reference proteome</keyword>
<organism evidence="2 3">
    <name type="scientific">Enterococcus pallens ATCC BAA-351</name>
    <dbReference type="NCBI Taxonomy" id="1158607"/>
    <lineage>
        <taxon>Bacteria</taxon>
        <taxon>Bacillati</taxon>
        <taxon>Bacillota</taxon>
        <taxon>Bacilli</taxon>
        <taxon>Lactobacillales</taxon>
        <taxon>Enterococcaceae</taxon>
        <taxon>Enterococcus</taxon>
    </lineage>
</organism>
<comment type="caution">
    <text evidence="2">The sequence shown here is derived from an EMBL/GenBank/DDBJ whole genome shotgun (WGS) entry which is preliminary data.</text>
</comment>
<dbReference type="STRING" id="160454.RV10_GL000660"/>
<accession>R2SLR1</accession>
<gene>
    <name evidence="2" type="ORF">UAU_02502</name>
</gene>
<feature type="transmembrane region" description="Helical" evidence="1">
    <location>
        <begin position="7"/>
        <end position="27"/>
    </location>
</feature>
<dbReference type="EMBL" id="AJAQ01000016">
    <property type="protein sequence ID" value="EOH93806.1"/>
    <property type="molecule type" value="Genomic_DNA"/>
</dbReference>